<dbReference type="InterPro" id="IPR050382">
    <property type="entry name" value="MFS_Na/Anion_cotransporter"/>
</dbReference>
<evidence type="ECO:0000256" key="3">
    <source>
        <dbReference type="ARBA" id="ARBA00022475"/>
    </source>
</evidence>
<dbReference type="CDD" id="cd17319">
    <property type="entry name" value="MFS_ExuT_GudP_like"/>
    <property type="match status" value="1"/>
</dbReference>
<keyword evidence="3" id="KW-1003">Cell membrane</keyword>
<evidence type="ECO:0000259" key="8">
    <source>
        <dbReference type="PROSITE" id="PS50850"/>
    </source>
</evidence>
<dbReference type="InterPro" id="IPR036259">
    <property type="entry name" value="MFS_trans_sf"/>
</dbReference>
<evidence type="ECO:0000256" key="1">
    <source>
        <dbReference type="ARBA" id="ARBA00004651"/>
    </source>
</evidence>
<dbReference type="PANTHER" id="PTHR11662:SF399">
    <property type="entry name" value="FI19708P1-RELATED"/>
    <property type="match status" value="1"/>
</dbReference>
<organism evidence="9 10">
    <name type="scientific">Pelosinus propionicus DSM 13327</name>
    <dbReference type="NCBI Taxonomy" id="1123291"/>
    <lineage>
        <taxon>Bacteria</taxon>
        <taxon>Bacillati</taxon>
        <taxon>Bacillota</taxon>
        <taxon>Negativicutes</taxon>
        <taxon>Selenomonadales</taxon>
        <taxon>Sporomusaceae</taxon>
        <taxon>Pelosinus</taxon>
    </lineage>
</organism>
<reference evidence="10" key="1">
    <citation type="submission" date="2016-10" db="EMBL/GenBank/DDBJ databases">
        <authorList>
            <person name="Varghese N."/>
            <person name="Submissions S."/>
        </authorList>
    </citation>
    <scope>NUCLEOTIDE SEQUENCE [LARGE SCALE GENOMIC DNA]</scope>
    <source>
        <strain evidence="10">DSM 13327</strain>
    </source>
</reference>
<proteinExistence type="predicted"/>
<feature type="transmembrane region" description="Helical" evidence="7">
    <location>
        <begin position="19"/>
        <end position="39"/>
    </location>
</feature>
<dbReference type="STRING" id="1123291.SAMN04490355_102944"/>
<dbReference type="GO" id="GO:0005886">
    <property type="term" value="C:plasma membrane"/>
    <property type="evidence" value="ECO:0007669"/>
    <property type="project" value="UniProtKB-SubCell"/>
</dbReference>
<dbReference type="Gene3D" id="1.20.1250.20">
    <property type="entry name" value="MFS general substrate transporter like domains"/>
    <property type="match status" value="2"/>
</dbReference>
<evidence type="ECO:0000256" key="5">
    <source>
        <dbReference type="ARBA" id="ARBA00022989"/>
    </source>
</evidence>
<evidence type="ECO:0000313" key="9">
    <source>
        <dbReference type="EMBL" id="SFL97811.1"/>
    </source>
</evidence>
<dbReference type="GO" id="GO:0022857">
    <property type="term" value="F:transmembrane transporter activity"/>
    <property type="evidence" value="ECO:0007669"/>
    <property type="project" value="InterPro"/>
</dbReference>
<evidence type="ECO:0000256" key="6">
    <source>
        <dbReference type="ARBA" id="ARBA00023136"/>
    </source>
</evidence>
<feature type="transmembrane region" description="Helical" evidence="7">
    <location>
        <begin position="254"/>
        <end position="272"/>
    </location>
</feature>
<accession>A0A1I4M3I8</accession>
<dbReference type="EMBL" id="FOTS01000029">
    <property type="protein sequence ID" value="SFL97811.1"/>
    <property type="molecule type" value="Genomic_DNA"/>
</dbReference>
<dbReference type="PROSITE" id="PS50850">
    <property type="entry name" value="MFS"/>
    <property type="match status" value="1"/>
</dbReference>
<dbReference type="Proteomes" id="UP000199520">
    <property type="component" value="Unassembled WGS sequence"/>
</dbReference>
<dbReference type="InterPro" id="IPR011701">
    <property type="entry name" value="MFS"/>
</dbReference>
<evidence type="ECO:0000313" key="10">
    <source>
        <dbReference type="Proteomes" id="UP000199520"/>
    </source>
</evidence>
<dbReference type="InterPro" id="IPR000849">
    <property type="entry name" value="Sugar_P_transporter"/>
</dbReference>
<feature type="transmembrane region" description="Helical" evidence="7">
    <location>
        <begin position="345"/>
        <end position="369"/>
    </location>
</feature>
<evidence type="ECO:0000256" key="4">
    <source>
        <dbReference type="ARBA" id="ARBA00022692"/>
    </source>
</evidence>
<keyword evidence="5 7" id="KW-1133">Transmembrane helix</keyword>
<sequence>MTTSTTDAMLTKRSTKQRWIIAGILMIIMFFSFIDRVNISILIADKEFIKAMGIQGQAIQMGMLMSSFLLAYGIGNIILSPLGDIIGPRKSMLIAVVFWAAAMSLGGIAQTFAMMIVARVTLGIFEGLHFPMQSTFVKNWFPPKERGRANAIVVLGISVAPAVAMPFLAWLVHFAGWRDSFFVLTVLGLIPLLLLWFWTTDRPSQNKRVNELELKHIEDGIAEEAKVQSPESTQSTEKETFWIRFQSFSSDYRFWIMVVYFSVHSSVFWGSMTWLPSYLKDARGFSWEAMGILSSLPWIVSILSKIFSGVLCDKLGPGRRARVLVIAMTFMSLGTYFGAKATEPLVAAILLGIGMGAIGMSGPASWTILQDIVPSKGVSTASGIVNGISNGVAALAPLMVGWFISNTGSYDGGLFFLVATSIVGGLLALVLSVKKN</sequence>
<feature type="transmembrane region" description="Helical" evidence="7">
    <location>
        <begin position="292"/>
        <end position="311"/>
    </location>
</feature>
<dbReference type="AlphaFoldDB" id="A0A1I4M3I8"/>
<keyword evidence="6 7" id="KW-0472">Membrane</keyword>
<keyword evidence="4 7" id="KW-0812">Transmembrane</keyword>
<dbReference type="SUPFAM" id="SSF103473">
    <property type="entry name" value="MFS general substrate transporter"/>
    <property type="match status" value="1"/>
</dbReference>
<name>A0A1I4M3I8_9FIRM</name>
<gene>
    <name evidence="9" type="ORF">SAMN04490355_102944</name>
</gene>
<feature type="transmembrane region" description="Helical" evidence="7">
    <location>
        <begin position="323"/>
        <end position="339"/>
    </location>
</feature>
<evidence type="ECO:0000256" key="7">
    <source>
        <dbReference type="SAM" id="Phobius"/>
    </source>
</evidence>
<feature type="transmembrane region" description="Helical" evidence="7">
    <location>
        <begin position="414"/>
        <end position="433"/>
    </location>
</feature>
<dbReference type="InterPro" id="IPR020846">
    <property type="entry name" value="MFS_dom"/>
</dbReference>
<feature type="domain" description="Major facilitator superfamily (MFS) profile" evidence="8">
    <location>
        <begin position="21"/>
        <end position="436"/>
    </location>
</feature>
<feature type="transmembrane region" description="Helical" evidence="7">
    <location>
        <begin position="91"/>
        <end position="110"/>
    </location>
</feature>
<feature type="transmembrane region" description="Helical" evidence="7">
    <location>
        <begin position="181"/>
        <end position="198"/>
    </location>
</feature>
<keyword evidence="10" id="KW-1185">Reference proteome</keyword>
<comment type="subcellular location">
    <subcellularLocation>
        <location evidence="1">Cell membrane</location>
        <topology evidence="1">Multi-pass membrane protein</topology>
    </subcellularLocation>
</comment>
<dbReference type="PANTHER" id="PTHR11662">
    <property type="entry name" value="SOLUTE CARRIER FAMILY 17"/>
    <property type="match status" value="1"/>
</dbReference>
<dbReference type="Pfam" id="PF07690">
    <property type="entry name" value="MFS_1"/>
    <property type="match status" value="1"/>
</dbReference>
<feature type="transmembrane region" description="Helical" evidence="7">
    <location>
        <begin position="59"/>
        <end position="79"/>
    </location>
</feature>
<feature type="transmembrane region" description="Helical" evidence="7">
    <location>
        <begin position="116"/>
        <end position="137"/>
    </location>
</feature>
<protein>
    <submittedName>
        <fullName evidence="9">Sugar phosphate permease</fullName>
    </submittedName>
</protein>
<feature type="transmembrane region" description="Helical" evidence="7">
    <location>
        <begin position="381"/>
        <end position="402"/>
    </location>
</feature>
<evidence type="ECO:0000256" key="2">
    <source>
        <dbReference type="ARBA" id="ARBA00022448"/>
    </source>
</evidence>
<dbReference type="PIRSF" id="PIRSF002808">
    <property type="entry name" value="Hexose_phosphate_transp"/>
    <property type="match status" value="1"/>
</dbReference>
<dbReference type="RefSeq" id="WP_217645101.1">
    <property type="nucleotide sequence ID" value="NZ_FOTS01000029.1"/>
</dbReference>
<keyword evidence="2" id="KW-0813">Transport</keyword>
<feature type="transmembrane region" description="Helical" evidence="7">
    <location>
        <begin position="149"/>
        <end position="175"/>
    </location>
</feature>